<dbReference type="RefSeq" id="WP_086517483.1">
    <property type="nucleotide sequence ID" value="NZ_MDJY01000040.1"/>
</dbReference>
<name>A0A251YFE2_9MICO</name>
<evidence type="ECO:0000259" key="4">
    <source>
        <dbReference type="Pfam" id="PF01872"/>
    </source>
</evidence>
<dbReference type="Proteomes" id="UP000195011">
    <property type="component" value="Unassembled WGS sequence"/>
</dbReference>
<dbReference type="EMBL" id="MDJY01000040">
    <property type="protein sequence ID" value="OUE22965.1"/>
    <property type="molecule type" value="Genomic_DNA"/>
</dbReference>
<accession>A0A251YFE2</accession>
<keyword evidence="3" id="KW-0560">Oxidoreductase</keyword>
<evidence type="ECO:0000256" key="1">
    <source>
        <dbReference type="ARBA" id="ARBA00005104"/>
    </source>
</evidence>
<evidence type="ECO:0000313" key="5">
    <source>
        <dbReference type="EMBL" id="OUE22965.1"/>
    </source>
</evidence>
<evidence type="ECO:0000313" key="6">
    <source>
        <dbReference type="Proteomes" id="UP000195011"/>
    </source>
</evidence>
<dbReference type="InterPro" id="IPR024072">
    <property type="entry name" value="DHFR-like_dom_sf"/>
</dbReference>
<dbReference type="SUPFAM" id="SSF53597">
    <property type="entry name" value="Dihydrofolate reductase-like"/>
    <property type="match status" value="1"/>
</dbReference>
<evidence type="ECO:0000256" key="3">
    <source>
        <dbReference type="ARBA" id="ARBA00023002"/>
    </source>
</evidence>
<comment type="caution">
    <text evidence="5">The sequence shown here is derived from an EMBL/GenBank/DDBJ whole genome shotgun (WGS) entry which is preliminary data.</text>
</comment>
<dbReference type="PANTHER" id="PTHR38011:SF7">
    <property type="entry name" value="2,5-DIAMINO-6-RIBOSYLAMINO-4(3H)-PYRIMIDINONE 5'-PHOSPHATE REDUCTASE"/>
    <property type="match status" value="1"/>
</dbReference>
<feature type="domain" description="Bacterial bifunctional deaminase-reductase C-terminal" evidence="4">
    <location>
        <begin position="41"/>
        <end position="232"/>
    </location>
</feature>
<protein>
    <submittedName>
        <fullName evidence="5">5-amino-6-(5-phosphoribosylamino)uracil reductase</fullName>
    </submittedName>
</protein>
<reference evidence="5 6" key="1">
    <citation type="submission" date="2016-08" db="EMBL/GenBank/DDBJ databases">
        <title>Genome sequence of Clavibacter michiganensis spp strain CFBP8017.</title>
        <authorList>
            <person name="Thapa S.P."/>
            <person name="Coaker G."/>
            <person name="Jacques M.-A."/>
        </authorList>
    </citation>
    <scope>NUCLEOTIDE SEQUENCE [LARGE SCALE GENOMIC DNA]</scope>
    <source>
        <strain evidence="5">CFBP8017</strain>
    </source>
</reference>
<proteinExistence type="predicted"/>
<dbReference type="GO" id="GO:0008703">
    <property type="term" value="F:5-amino-6-(5-phosphoribosylamino)uracil reductase activity"/>
    <property type="evidence" value="ECO:0007669"/>
    <property type="project" value="InterPro"/>
</dbReference>
<dbReference type="Gene3D" id="3.40.430.10">
    <property type="entry name" value="Dihydrofolate Reductase, subunit A"/>
    <property type="match status" value="1"/>
</dbReference>
<dbReference type="PANTHER" id="PTHR38011">
    <property type="entry name" value="DIHYDROFOLATE REDUCTASE FAMILY PROTEIN (AFU_ORTHOLOGUE AFUA_8G06820)"/>
    <property type="match status" value="1"/>
</dbReference>
<dbReference type="AlphaFoldDB" id="A0A251YFE2"/>
<sequence length="248" mass="25795">MRITRVLPVADAGEPAAGRGLDDDGTRSWLEDLYRPASSVHVRLNFVASVDGSVIGADGSSDSLSSVVDRRILGVIRELADVVLVGAGTVRAERYVLPRRTPLAVATSSGDLTGHRFDAAAEAGRLLVLCPPEARDRAVATLDGVPAEIVPVPLGAAADGRLSGDDVLDALGHHGLTGVVCEGGPALAAALLAAGRVDELCLTTSPELVTPLTPLVPEGSGVHAKMRLAQLLVDDDHRTYARWDLDRG</sequence>
<dbReference type="GO" id="GO:0009231">
    <property type="term" value="P:riboflavin biosynthetic process"/>
    <property type="evidence" value="ECO:0007669"/>
    <property type="project" value="InterPro"/>
</dbReference>
<comment type="pathway">
    <text evidence="1">Cofactor biosynthesis; riboflavin biosynthesis.</text>
</comment>
<keyword evidence="2" id="KW-0521">NADP</keyword>
<dbReference type="InterPro" id="IPR050765">
    <property type="entry name" value="Riboflavin_Biosynth_HTPR"/>
</dbReference>
<evidence type="ECO:0000256" key="2">
    <source>
        <dbReference type="ARBA" id="ARBA00022857"/>
    </source>
</evidence>
<dbReference type="Pfam" id="PF01872">
    <property type="entry name" value="RibD_C"/>
    <property type="match status" value="1"/>
</dbReference>
<gene>
    <name evidence="5" type="ORF">BFL36_08265</name>
</gene>
<dbReference type="InterPro" id="IPR002734">
    <property type="entry name" value="RibDG_C"/>
</dbReference>
<organism evidence="5 6">
    <name type="scientific">Clavibacter michiganensis</name>
    <dbReference type="NCBI Taxonomy" id="28447"/>
    <lineage>
        <taxon>Bacteria</taxon>
        <taxon>Bacillati</taxon>
        <taxon>Actinomycetota</taxon>
        <taxon>Actinomycetes</taxon>
        <taxon>Micrococcales</taxon>
        <taxon>Microbacteriaceae</taxon>
        <taxon>Clavibacter</taxon>
    </lineage>
</organism>